<evidence type="ECO:0000256" key="1">
    <source>
        <dbReference type="SAM" id="MobiDB-lite"/>
    </source>
</evidence>
<accession>A0A9W6V7P2</accession>
<reference evidence="2" key="1">
    <citation type="submission" date="2023-02" db="EMBL/GenBank/DDBJ databases">
        <title>Kitasatospora phosalacinea NBRC 14627.</title>
        <authorList>
            <person name="Ichikawa N."/>
            <person name="Sato H."/>
            <person name="Tonouchi N."/>
        </authorList>
    </citation>
    <scope>NUCLEOTIDE SEQUENCE</scope>
    <source>
        <strain evidence="2">NBRC 14627</strain>
    </source>
</reference>
<name>A0A9W6V7P2_9ACTN</name>
<dbReference type="EMBL" id="BSSA01000066">
    <property type="protein sequence ID" value="GLW75455.1"/>
    <property type="molecule type" value="Genomic_DNA"/>
</dbReference>
<gene>
    <name evidence="2" type="ORF">Kpho02_77520</name>
</gene>
<proteinExistence type="predicted"/>
<dbReference type="Proteomes" id="UP001165041">
    <property type="component" value="Unassembled WGS sequence"/>
</dbReference>
<comment type="caution">
    <text evidence="2">The sequence shown here is derived from an EMBL/GenBank/DDBJ whole genome shotgun (WGS) entry which is preliminary data.</text>
</comment>
<evidence type="ECO:0000313" key="3">
    <source>
        <dbReference type="Proteomes" id="UP001165041"/>
    </source>
</evidence>
<dbReference type="RefSeq" id="WP_285740977.1">
    <property type="nucleotide sequence ID" value="NZ_BSSA01000066.1"/>
</dbReference>
<organism evidence="2 3">
    <name type="scientific">Kitasatospora phosalacinea</name>
    <dbReference type="NCBI Taxonomy" id="2065"/>
    <lineage>
        <taxon>Bacteria</taxon>
        <taxon>Bacillati</taxon>
        <taxon>Actinomycetota</taxon>
        <taxon>Actinomycetes</taxon>
        <taxon>Kitasatosporales</taxon>
        <taxon>Streptomycetaceae</taxon>
        <taxon>Kitasatospora</taxon>
    </lineage>
</organism>
<dbReference type="AlphaFoldDB" id="A0A9W6V7P2"/>
<feature type="region of interest" description="Disordered" evidence="1">
    <location>
        <begin position="49"/>
        <end position="68"/>
    </location>
</feature>
<protein>
    <submittedName>
        <fullName evidence="2">Uncharacterized protein</fullName>
    </submittedName>
</protein>
<sequence length="68" mass="7783">MNWGPTGGWSYIWDHEQHPDLPYPEVHLDDLPADAPPVDVARRLVQVMDHHDDVARRPQPDSGHPERG</sequence>
<evidence type="ECO:0000313" key="2">
    <source>
        <dbReference type="EMBL" id="GLW75455.1"/>
    </source>
</evidence>